<dbReference type="PANTHER" id="PTHR43157">
    <property type="entry name" value="PHOSPHATIDYLINOSITOL-GLYCAN BIOSYNTHESIS CLASS F PROTEIN-RELATED"/>
    <property type="match status" value="1"/>
</dbReference>
<reference evidence="3" key="2">
    <citation type="submission" date="2022-10" db="EMBL/GenBank/DDBJ databases">
        <authorList>
            <consortium name="ENA_rothamsted_submissions"/>
            <consortium name="culmorum"/>
            <person name="King R."/>
        </authorList>
    </citation>
    <scope>NUCLEOTIDE SEQUENCE</scope>
</reference>
<protein>
    <recommendedName>
        <fullName evidence="5">Retinol dehydrogenase 14</fullName>
    </recommendedName>
</protein>
<dbReference type="Proteomes" id="UP001153620">
    <property type="component" value="Chromosome 3"/>
</dbReference>
<dbReference type="Pfam" id="PF00106">
    <property type="entry name" value="adh_short"/>
    <property type="match status" value="1"/>
</dbReference>
<dbReference type="SUPFAM" id="SSF51735">
    <property type="entry name" value="NAD(P)-binding Rossmann-fold domains"/>
    <property type="match status" value="1"/>
</dbReference>
<dbReference type="Gene3D" id="3.40.50.720">
    <property type="entry name" value="NAD(P)-binding Rossmann-like Domain"/>
    <property type="match status" value="1"/>
</dbReference>
<dbReference type="PANTHER" id="PTHR43157:SF66">
    <property type="entry name" value="WW DOMAIN-CONTAINING OXIDOREDUCTASE-LIKE PROTEIN"/>
    <property type="match status" value="1"/>
</dbReference>
<name>A0A9N9RYZ0_9DIPT</name>
<sequence length="325" mass="36615">MEFFPISIFQLLFTSILSVIVTGLICVHIWLKSTVGKFYSNERMDGKTVLITGGNNGIGLETIRDLARRGARIIMASRKIDLGNQVRDSIMKETGNGNIIVKKLDLSSQKSVREFADEILRTEKKIDVLIHNAGCASTSNKKKSVDGIEMTYATNHYGPFLLTHLLIDLLKKSAPCRIIIISSAYYKIANVDLSNLNPLDTFPFFLYYVTKTANVMFGLELAKRLKDTKISVLIVNPGMTNTDIFKKVPFPLNLAVKHSFKNAWEGAQTTIMTAVSKKLDGVTGKYYSDCRQEELKSFVKNEVKNKIFWEESVKMCRLRHSDPTI</sequence>
<dbReference type="GO" id="GO:0016491">
    <property type="term" value="F:oxidoreductase activity"/>
    <property type="evidence" value="ECO:0007669"/>
    <property type="project" value="UniProtKB-KW"/>
</dbReference>
<keyword evidence="1" id="KW-0560">Oxidoreductase</keyword>
<evidence type="ECO:0000256" key="2">
    <source>
        <dbReference type="SAM" id="Phobius"/>
    </source>
</evidence>
<gene>
    <name evidence="3" type="ORF">CHIRRI_LOCUS9335</name>
</gene>
<evidence type="ECO:0000313" key="3">
    <source>
        <dbReference type="EMBL" id="CAG9806479.1"/>
    </source>
</evidence>
<keyword evidence="2" id="KW-0812">Transmembrane</keyword>
<dbReference type="EMBL" id="OU895879">
    <property type="protein sequence ID" value="CAG9806479.1"/>
    <property type="molecule type" value="Genomic_DNA"/>
</dbReference>
<keyword evidence="2" id="KW-0472">Membrane</keyword>
<proteinExistence type="predicted"/>
<evidence type="ECO:0008006" key="5">
    <source>
        <dbReference type="Google" id="ProtNLM"/>
    </source>
</evidence>
<dbReference type="PRINTS" id="PR00081">
    <property type="entry name" value="GDHRDH"/>
</dbReference>
<keyword evidence="4" id="KW-1185">Reference proteome</keyword>
<keyword evidence="2" id="KW-1133">Transmembrane helix</keyword>
<feature type="transmembrane region" description="Helical" evidence="2">
    <location>
        <begin position="6"/>
        <end position="31"/>
    </location>
</feature>
<dbReference type="AlphaFoldDB" id="A0A9N9RYZ0"/>
<evidence type="ECO:0000256" key="1">
    <source>
        <dbReference type="ARBA" id="ARBA00023002"/>
    </source>
</evidence>
<dbReference type="InterPro" id="IPR002347">
    <property type="entry name" value="SDR_fam"/>
</dbReference>
<dbReference type="InterPro" id="IPR036291">
    <property type="entry name" value="NAD(P)-bd_dom_sf"/>
</dbReference>
<organism evidence="3 4">
    <name type="scientific">Chironomus riparius</name>
    <dbReference type="NCBI Taxonomy" id="315576"/>
    <lineage>
        <taxon>Eukaryota</taxon>
        <taxon>Metazoa</taxon>
        <taxon>Ecdysozoa</taxon>
        <taxon>Arthropoda</taxon>
        <taxon>Hexapoda</taxon>
        <taxon>Insecta</taxon>
        <taxon>Pterygota</taxon>
        <taxon>Neoptera</taxon>
        <taxon>Endopterygota</taxon>
        <taxon>Diptera</taxon>
        <taxon>Nematocera</taxon>
        <taxon>Chironomoidea</taxon>
        <taxon>Chironomidae</taxon>
        <taxon>Chironominae</taxon>
        <taxon>Chironomus</taxon>
    </lineage>
</organism>
<reference evidence="3" key="1">
    <citation type="submission" date="2022-01" db="EMBL/GenBank/DDBJ databases">
        <authorList>
            <person name="King R."/>
        </authorList>
    </citation>
    <scope>NUCLEOTIDE SEQUENCE</scope>
</reference>
<dbReference type="OrthoDB" id="191139at2759"/>
<accession>A0A9N9RYZ0</accession>
<evidence type="ECO:0000313" key="4">
    <source>
        <dbReference type="Proteomes" id="UP001153620"/>
    </source>
</evidence>